<dbReference type="AlphaFoldDB" id="A0A090WZT0"/>
<sequence length="52" mass="6241">MFSILIELDSKYKQDISYKLYLEAKVLEIIAIQIENYKTLNTQKFNHIKKGY</sequence>
<comment type="caution">
    <text evidence="1">The sequence shown here is derived from an EMBL/GenBank/DDBJ whole genome shotgun (WGS) entry which is preliminary data.</text>
</comment>
<gene>
    <name evidence="1" type="ORF">JCM19274_2973</name>
</gene>
<dbReference type="Proteomes" id="UP000029643">
    <property type="component" value="Unassembled WGS sequence"/>
</dbReference>
<organism evidence="1 2">
    <name type="scientific">Algibacter lectus</name>
    <dbReference type="NCBI Taxonomy" id="221126"/>
    <lineage>
        <taxon>Bacteria</taxon>
        <taxon>Pseudomonadati</taxon>
        <taxon>Bacteroidota</taxon>
        <taxon>Flavobacteriia</taxon>
        <taxon>Flavobacteriales</taxon>
        <taxon>Flavobacteriaceae</taxon>
        <taxon>Algibacter</taxon>
    </lineage>
</organism>
<proteinExistence type="predicted"/>
<name>A0A090WZT0_9FLAO</name>
<evidence type="ECO:0000313" key="1">
    <source>
        <dbReference type="EMBL" id="GAL82456.1"/>
    </source>
</evidence>
<accession>A0A090WZT0</accession>
<evidence type="ECO:0000313" key="2">
    <source>
        <dbReference type="Proteomes" id="UP000029643"/>
    </source>
</evidence>
<reference evidence="1 2" key="1">
    <citation type="journal article" date="2014" name="Genome Announc.">
        <title>Draft Genome Sequences of Marine Flavobacterium Algibacter lectus Strains SS8 and NR4.</title>
        <authorList>
            <person name="Takatani N."/>
            <person name="Nakanishi M."/>
            <person name="Meirelles P."/>
            <person name="Mino S."/>
            <person name="Suda W."/>
            <person name="Oshima K."/>
            <person name="Hattori M."/>
            <person name="Ohkuma M."/>
            <person name="Hosokawa M."/>
            <person name="Miyashita K."/>
            <person name="Thompson F.L."/>
            <person name="Niwa A."/>
            <person name="Sawabe T."/>
            <person name="Sawabe T."/>
        </authorList>
    </citation>
    <scope>NUCLEOTIDE SEQUENCE [LARGE SCALE GENOMIC DNA]</scope>
    <source>
        <strain evidence="2">JCM19274</strain>
    </source>
</reference>
<protein>
    <submittedName>
        <fullName evidence="1">Uncharacterized protein</fullName>
    </submittedName>
</protein>
<dbReference type="EMBL" id="BBNU01000029">
    <property type="protein sequence ID" value="GAL82456.1"/>
    <property type="molecule type" value="Genomic_DNA"/>
</dbReference>